<dbReference type="CDD" id="cd00093">
    <property type="entry name" value="HTH_XRE"/>
    <property type="match status" value="1"/>
</dbReference>
<dbReference type="Gene3D" id="1.10.260.40">
    <property type="entry name" value="lambda repressor-like DNA-binding domains"/>
    <property type="match status" value="1"/>
</dbReference>
<accession>A0A840X7N0</accession>
<proteinExistence type="predicted"/>
<dbReference type="PROSITE" id="PS50943">
    <property type="entry name" value="HTH_CROC1"/>
    <property type="match status" value="1"/>
</dbReference>
<dbReference type="GO" id="GO:0003677">
    <property type="term" value="F:DNA binding"/>
    <property type="evidence" value="ECO:0007669"/>
    <property type="project" value="UniProtKB-KW"/>
</dbReference>
<keyword evidence="4" id="KW-1185">Reference proteome</keyword>
<dbReference type="AlphaFoldDB" id="A0A840X7N0"/>
<dbReference type="SMART" id="SM00530">
    <property type="entry name" value="HTH_XRE"/>
    <property type="match status" value="1"/>
</dbReference>
<sequence length="82" mass="9083">MGRKPKAEDPVYSRIEELRSRAGLSRQELADAVGVHYQTVGYLERGEYAPSLALALRIAQLLGVPVEQLFSLTPFPPTTEEV</sequence>
<gene>
    <name evidence="3" type="ORF">BJ959_001886</name>
</gene>
<evidence type="ECO:0000259" key="2">
    <source>
        <dbReference type="PROSITE" id="PS50943"/>
    </source>
</evidence>
<evidence type="ECO:0000313" key="3">
    <source>
        <dbReference type="EMBL" id="MBB5618390.1"/>
    </source>
</evidence>
<dbReference type="PANTHER" id="PTHR46558">
    <property type="entry name" value="TRACRIPTIONAL REGULATORY PROTEIN-RELATED-RELATED"/>
    <property type="match status" value="1"/>
</dbReference>
<protein>
    <submittedName>
        <fullName evidence="3">DNA-binding XRE family transcriptional regulator</fullName>
    </submittedName>
</protein>
<dbReference type="Proteomes" id="UP000552883">
    <property type="component" value="Unassembled WGS sequence"/>
</dbReference>
<name>A0A840X7N0_9MICO</name>
<comment type="caution">
    <text evidence="3">The sequence shown here is derived from an EMBL/GenBank/DDBJ whole genome shotgun (WGS) entry which is preliminary data.</text>
</comment>
<evidence type="ECO:0000313" key="4">
    <source>
        <dbReference type="Proteomes" id="UP000552883"/>
    </source>
</evidence>
<dbReference type="PANTHER" id="PTHR46558:SF4">
    <property type="entry name" value="DNA-BIDING PHAGE PROTEIN"/>
    <property type="match status" value="1"/>
</dbReference>
<dbReference type="EMBL" id="JACHBS010000001">
    <property type="protein sequence ID" value="MBB5618390.1"/>
    <property type="molecule type" value="Genomic_DNA"/>
</dbReference>
<dbReference type="InterPro" id="IPR001387">
    <property type="entry name" value="Cro/C1-type_HTH"/>
</dbReference>
<evidence type="ECO:0000256" key="1">
    <source>
        <dbReference type="ARBA" id="ARBA00023125"/>
    </source>
</evidence>
<dbReference type="InterPro" id="IPR010982">
    <property type="entry name" value="Lambda_DNA-bd_dom_sf"/>
</dbReference>
<dbReference type="SUPFAM" id="SSF47413">
    <property type="entry name" value="lambda repressor-like DNA-binding domains"/>
    <property type="match status" value="1"/>
</dbReference>
<dbReference type="RefSeq" id="WP_207949191.1">
    <property type="nucleotide sequence ID" value="NZ_BAAANZ010000002.1"/>
</dbReference>
<reference evidence="3 4" key="1">
    <citation type="submission" date="2020-08" db="EMBL/GenBank/DDBJ databases">
        <title>Sequencing the genomes of 1000 actinobacteria strains.</title>
        <authorList>
            <person name="Klenk H.-P."/>
        </authorList>
    </citation>
    <scope>NUCLEOTIDE SEQUENCE [LARGE SCALE GENOMIC DNA]</scope>
    <source>
        <strain evidence="3 4">DSM 23889</strain>
    </source>
</reference>
<feature type="domain" description="HTH cro/C1-type" evidence="2">
    <location>
        <begin position="15"/>
        <end position="69"/>
    </location>
</feature>
<organism evidence="3 4">
    <name type="scientific">Microcella frigidaquae</name>
    <dbReference type="NCBI Taxonomy" id="424758"/>
    <lineage>
        <taxon>Bacteria</taxon>
        <taxon>Bacillati</taxon>
        <taxon>Actinomycetota</taxon>
        <taxon>Actinomycetes</taxon>
        <taxon>Micrococcales</taxon>
        <taxon>Microbacteriaceae</taxon>
        <taxon>Microcella</taxon>
    </lineage>
</organism>
<keyword evidence="1 3" id="KW-0238">DNA-binding</keyword>
<dbReference type="Pfam" id="PF01381">
    <property type="entry name" value="HTH_3"/>
    <property type="match status" value="1"/>
</dbReference>